<reference evidence="2" key="1">
    <citation type="submission" date="2021-05" db="EMBL/GenBank/DDBJ databases">
        <authorList>
            <person name="Alioto T."/>
            <person name="Alioto T."/>
            <person name="Gomez Garrido J."/>
        </authorList>
    </citation>
    <scope>NUCLEOTIDE SEQUENCE</scope>
</reference>
<dbReference type="EMBL" id="HBUF01127300">
    <property type="protein sequence ID" value="CAG6643451.1"/>
    <property type="molecule type" value="Transcribed_RNA"/>
</dbReference>
<organism evidence="2">
    <name type="scientific">Cacopsylla melanoneura</name>
    <dbReference type="NCBI Taxonomy" id="428564"/>
    <lineage>
        <taxon>Eukaryota</taxon>
        <taxon>Metazoa</taxon>
        <taxon>Ecdysozoa</taxon>
        <taxon>Arthropoda</taxon>
        <taxon>Hexapoda</taxon>
        <taxon>Insecta</taxon>
        <taxon>Pterygota</taxon>
        <taxon>Neoptera</taxon>
        <taxon>Paraneoptera</taxon>
        <taxon>Hemiptera</taxon>
        <taxon>Sternorrhyncha</taxon>
        <taxon>Psylloidea</taxon>
        <taxon>Psyllidae</taxon>
        <taxon>Psyllinae</taxon>
        <taxon>Cacopsylla</taxon>
    </lineage>
</organism>
<feature type="transmembrane region" description="Helical" evidence="1">
    <location>
        <begin position="81"/>
        <end position="100"/>
    </location>
</feature>
<evidence type="ECO:0000313" key="2">
    <source>
        <dbReference type="EMBL" id="CAG6643451.1"/>
    </source>
</evidence>
<protein>
    <submittedName>
        <fullName evidence="2">Uncharacterized protein</fullName>
    </submittedName>
</protein>
<sequence>MCTLFFPLKQNGISENLDEMFIFIILKPEEMMERTCRKNIKHRSQFKAIVFFFFIVPTEEIICLYVSALESNPQYQGSKDSTYPVGTTLIICIYSCTLYCC</sequence>
<dbReference type="AlphaFoldDB" id="A0A8D8R5Y8"/>
<name>A0A8D8R5Y8_9HEMI</name>
<keyword evidence="1" id="KW-1133">Transmembrane helix</keyword>
<accession>A0A8D8R5Y8</accession>
<proteinExistence type="predicted"/>
<feature type="transmembrane region" description="Helical" evidence="1">
    <location>
        <begin position="48"/>
        <end position="69"/>
    </location>
</feature>
<evidence type="ECO:0000256" key="1">
    <source>
        <dbReference type="SAM" id="Phobius"/>
    </source>
</evidence>
<keyword evidence="1" id="KW-0812">Transmembrane</keyword>
<keyword evidence="1" id="KW-0472">Membrane</keyword>